<name>A0A2A9MGV3_BESBE</name>
<dbReference type="OrthoDB" id="2163395at2759"/>
<evidence type="ECO:0000313" key="4">
    <source>
        <dbReference type="Proteomes" id="UP000224006"/>
    </source>
</evidence>
<keyword evidence="4" id="KW-1185">Reference proteome</keyword>
<dbReference type="EMBL" id="NWUJ01000003">
    <property type="protein sequence ID" value="PFH36384.1"/>
    <property type="molecule type" value="Genomic_DNA"/>
</dbReference>
<dbReference type="GeneID" id="40309506"/>
<evidence type="ECO:0000313" key="3">
    <source>
        <dbReference type="EMBL" id="PFH36384.1"/>
    </source>
</evidence>
<dbReference type="VEuPathDB" id="ToxoDB:BESB_045760"/>
<proteinExistence type="inferred from homology"/>
<sequence>MAFNRRTDCTHGNPVIGQRAWEEAFGMHQERLRKMKPQVDTRVPLSNAYHRAVRKDYYADQRKKMNDAFENFKMLRAIATTMNRPSPLTRTQEPQYHILNQVARRRELLRIYKQNQILLQRLEATRPVAVNRTNRDLLEHERLLANCSYSTRRLRQRAQKSPVLHPRPSSSPSPCKANTATTRNSSQKRSPLASRTVLRSSQNPRPLHQAETVTPLRDAGTRLPVSKSVPNLRSNSFLAEEGRADHNVKNRFRWEDYTVYPTSAVMGRKPHPFKESDMTAHRLLCTNKG</sequence>
<organism evidence="3 4">
    <name type="scientific">Besnoitia besnoiti</name>
    <name type="common">Apicomplexan protozoan</name>
    <dbReference type="NCBI Taxonomy" id="94643"/>
    <lineage>
        <taxon>Eukaryota</taxon>
        <taxon>Sar</taxon>
        <taxon>Alveolata</taxon>
        <taxon>Apicomplexa</taxon>
        <taxon>Conoidasida</taxon>
        <taxon>Coccidia</taxon>
        <taxon>Eucoccidiorida</taxon>
        <taxon>Eimeriorina</taxon>
        <taxon>Sarcocystidae</taxon>
        <taxon>Besnoitia</taxon>
    </lineage>
</organism>
<dbReference type="Proteomes" id="UP000224006">
    <property type="component" value="Chromosome III"/>
</dbReference>
<accession>A0A2A9MGV3</accession>
<protein>
    <submittedName>
        <fullName evidence="3">Uncharacterized protein</fullName>
    </submittedName>
</protein>
<dbReference type="PANTHER" id="PTHR23035">
    <property type="entry name" value="CILIA- AND FLAGELLA-ASSOCIATED PROTEIN 97-RELATED"/>
    <property type="match status" value="1"/>
</dbReference>
<comment type="caution">
    <text evidence="3">The sequence shown here is derived from an EMBL/GenBank/DDBJ whole genome shotgun (WGS) entry which is preliminary data.</text>
</comment>
<gene>
    <name evidence="3" type="ORF">BESB_045760</name>
</gene>
<feature type="region of interest" description="Disordered" evidence="2">
    <location>
        <begin position="151"/>
        <end position="228"/>
    </location>
</feature>
<reference evidence="3 4" key="1">
    <citation type="submission" date="2017-09" db="EMBL/GenBank/DDBJ databases">
        <title>Genome sequencing of Besnoitia besnoiti strain Bb-Ger1.</title>
        <authorList>
            <person name="Schares G."/>
            <person name="Venepally P."/>
            <person name="Lorenzi H.A."/>
        </authorList>
    </citation>
    <scope>NUCLEOTIDE SEQUENCE [LARGE SCALE GENOMIC DNA]</scope>
    <source>
        <strain evidence="3 4">Bb-Ger1</strain>
    </source>
</reference>
<dbReference type="AlphaFoldDB" id="A0A2A9MGV3"/>
<dbReference type="InterPro" id="IPR038791">
    <property type="entry name" value="Cfap97/Hemingway"/>
</dbReference>
<dbReference type="PANTHER" id="PTHR23035:SF2">
    <property type="entry name" value="KIAA1430 HOMOLOGUE"/>
    <property type="match status" value="1"/>
</dbReference>
<dbReference type="InterPro" id="IPR029488">
    <property type="entry name" value="Hmw/CFAP97"/>
</dbReference>
<feature type="compositionally biased region" description="Polar residues" evidence="2">
    <location>
        <begin position="168"/>
        <end position="189"/>
    </location>
</feature>
<comment type="similarity">
    <text evidence="1">Belongs to the CFAP97 family.</text>
</comment>
<dbReference type="RefSeq" id="XP_029220393.1">
    <property type="nucleotide sequence ID" value="XM_029363027.1"/>
</dbReference>
<evidence type="ECO:0000256" key="2">
    <source>
        <dbReference type="SAM" id="MobiDB-lite"/>
    </source>
</evidence>
<dbReference type="Pfam" id="PF13879">
    <property type="entry name" value="Hmw_CFAP97"/>
    <property type="match status" value="1"/>
</dbReference>
<dbReference type="KEGG" id="bbes:BESB_045760"/>
<evidence type="ECO:0000256" key="1">
    <source>
        <dbReference type="ARBA" id="ARBA00008315"/>
    </source>
</evidence>